<accession>A0A1E5WBD3</accession>
<dbReference type="InterPro" id="IPR007011">
    <property type="entry name" value="LEA_SMP_dom"/>
</dbReference>
<dbReference type="Pfam" id="PF04927">
    <property type="entry name" value="SMP"/>
    <property type="match status" value="1"/>
</dbReference>
<evidence type="ECO:0000256" key="1">
    <source>
        <dbReference type="ARBA" id="ARBA00010733"/>
    </source>
</evidence>
<organism evidence="5 6">
    <name type="scientific">Dichanthelium oligosanthes</name>
    <dbReference type="NCBI Taxonomy" id="888268"/>
    <lineage>
        <taxon>Eukaryota</taxon>
        <taxon>Viridiplantae</taxon>
        <taxon>Streptophyta</taxon>
        <taxon>Embryophyta</taxon>
        <taxon>Tracheophyta</taxon>
        <taxon>Spermatophyta</taxon>
        <taxon>Magnoliopsida</taxon>
        <taxon>Liliopsida</taxon>
        <taxon>Poales</taxon>
        <taxon>Poaceae</taxon>
        <taxon>PACMAD clade</taxon>
        <taxon>Panicoideae</taxon>
        <taxon>Panicodae</taxon>
        <taxon>Paniceae</taxon>
        <taxon>Dichantheliinae</taxon>
        <taxon>Dichanthelium</taxon>
    </lineage>
</organism>
<feature type="region of interest" description="Disordered" evidence="3">
    <location>
        <begin position="1"/>
        <end position="20"/>
    </location>
</feature>
<evidence type="ECO:0000313" key="6">
    <source>
        <dbReference type="Proteomes" id="UP000095767"/>
    </source>
</evidence>
<reference evidence="5 6" key="1">
    <citation type="submission" date="2016-09" db="EMBL/GenBank/DDBJ databases">
        <title>The draft genome of Dichanthelium oligosanthes: A C3 panicoid grass species.</title>
        <authorList>
            <person name="Studer A.J."/>
            <person name="Schnable J.C."/>
            <person name="Brutnell T.P."/>
        </authorList>
    </citation>
    <scope>NUCLEOTIDE SEQUENCE [LARGE SCALE GENOMIC DNA]</scope>
    <source>
        <strain evidence="6">cv. Kellogg 1175</strain>
        <tissue evidence="5">Leaf</tissue>
    </source>
</reference>
<dbReference type="PANTHER" id="PTHR31174">
    <property type="entry name" value="SEED MATURATION FAMILY PROTEIN"/>
    <property type="match status" value="1"/>
</dbReference>
<dbReference type="PANTHER" id="PTHR31174:SF7">
    <property type="entry name" value="LATE EMBRYOGENESIS ABUNDANT PROTEIN 31-RELATED"/>
    <property type="match status" value="1"/>
</dbReference>
<evidence type="ECO:0000256" key="3">
    <source>
        <dbReference type="SAM" id="MobiDB-lite"/>
    </source>
</evidence>
<proteinExistence type="inferred from homology"/>
<dbReference type="OrthoDB" id="2014755at2759"/>
<keyword evidence="6" id="KW-1185">Reference proteome</keyword>
<evidence type="ECO:0000259" key="4">
    <source>
        <dbReference type="Pfam" id="PF04927"/>
    </source>
</evidence>
<feature type="domain" description="SMP" evidence="4">
    <location>
        <begin position="21"/>
        <end position="61"/>
    </location>
</feature>
<dbReference type="Proteomes" id="UP000095767">
    <property type="component" value="Unassembled WGS sequence"/>
</dbReference>
<keyword evidence="2" id="KW-0677">Repeat</keyword>
<comment type="similarity">
    <text evidence="1">Belongs to the LEA type SMP family.</text>
</comment>
<gene>
    <name evidence="5" type="ORF">BAE44_0004246</name>
</gene>
<evidence type="ECO:0000256" key="2">
    <source>
        <dbReference type="ARBA" id="ARBA00022737"/>
    </source>
</evidence>
<dbReference type="InterPro" id="IPR042971">
    <property type="entry name" value="LEA_SMP"/>
</dbReference>
<sequence>MSLGQPRRPQGEALQAPDQPIKYGDVFDVTGELANHPVAPRDAALLQSAEQAVLGLAQKGGPPPSCSRRPRSTRPRATSGRGRSRSPPPTRAPPSPRTSSRQPATSSPSPSAHRWWCGS</sequence>
<dbReference type="STRING" id="888268.A0A1E5WBD3"/>
<dbReference type="AlphaFoldDB" id="A0A1E5WBD3"/>
<evidence type="ECO:0000313" key="5">
    <source>
        <dbReference type="EMBL" id="OEL34736.1"/>
    </source>
</evidence>
<comment type="caution">
    <text evidence="5">The sequence shown here is derived from an EMBL/GenBank/DDBJ whole genome shotgun (WGS) entry which is preliminary data.</text>
</comment>
<protein>
    <recommendedName>
        <fullName evidence="4">SMP domain-containing protein</fullName>
    </recommendedName>
</protein>
<feature type="region of interest" description="Disordered" evidence="3">
    <location>
        <begin position="55"/>
        <end position="119"/>
    </location>
</feature>
<dbReference type="EMBL" id="LWDX02014461">
    <property type="protein sequence ID" value="OEL34736.1"/>
    <property type="molecule type" value="Genomic_DNA"/>
</dbReference>
<feature type="compositionally biased region" description="Pro residues" evidence="3">
    <location>
        <begin position="86"/>
        <end position="96"/>
    </location>
</feature>
<name>A0A1E5WBD3_9POAL</name>
<feature type="compositionally biased region" description="Low complexity" evidence="3">
    <location>
        <begin position="97"/>
        <end position="112"/>
    </location>
</feature>